<dbReference type="SUPFAM" id="SSF50993">
    <property type="entry name" value="Peptidase/esterase 'gauge' domain"/>
    <property type="match status" value="1"/>
</dbReference>
<dbReference type="AlphaFoldDB" id="A0A6P6XP71"/>
<keyword evidence="10" id="KW-1185">Reference proteome</keyword>
<dbReference type="InParanoid" id="A0A6P6XP71"/>
<proteinExistence type="inferred from homology"/>
<dbReference type="InterPro" id="IPR002471">
    <property type="entry name" value="Pept_S9_AS"/>
</dbReference>
<dbReference type="GO" id="GO:0070012">
    <property type="term" value="F:oligopeptidase activity"/>
    <property type="evidence" value="ECO:0007669"/>
    <property type="project" value="TreeGrafter"/>
</dbReference>
<dbReference type="GO" id="GO:0005829">
    <property type="term" value="C:cytosol"/>
    <property type="evidence" value="ECO:0007669"/>
    <property type="project" value="TreeGrafter"/>
</dbReference>
<dbReference type="SUPFAM" id="SSF53474">
    <property type="entry name" value="alpha/beta-Hydrolases"/>
    <property type="match status" value="1"/>
</dbReference>
<evidence type="ECO:0000256" key="4">
    <source>
        <dbReference type="ARBA" id="ARBA00022670"/>
    </source>
</evidence>
<dbReference type="FunFam" id="2.130.10.120:FF:000001">
    <property type="entry name" value="Prolyl endopeptidase"/>
    <property type="match status" value="1"/>
</dbReference>
<feature type="domain" description="Peptidase S9A N-terminal" evidence="9">
    <location>
        <begin position="47"/>
        <end position="460"/>
    </location>
</feature>
<dbReference type="EC" id="3.4.21.-" evidence="7"/>
<evidence type="ECO:0000259" key="8">
    <source>
        <dbReference type="Pfam" id="PF00326"/>
    </source>
</evidence>
<dbReference type="PRINTS" id="PR00862">
    <property type="entry name" value="PROLIGOPTASE"/>
</dbReference>
<dbReference type="GO" id="GO:0004252">
    <property type="term" value="F:serine-type endopeptidase activity"/>
    <property type="evidence" value="ECO:0007669"/>
    <property type="project" value="UniProtKB-UniRule"/>
</dbReference>
<dbReference type="Pfam" id="PF00326">
    <property type="entry name" value="Peptidase_S9"/>
    <property type="match status" value="1"/>
</dbReference>
<feature type="domain" description="Peptidase S9 prolyl oligopeptidase catalytic" evidence="8">
    <location>
        <begin position="538"/>
        <end position="758"/>
    </location>
</feature>
<gene>
    <name evidence="11" type="primary">LOC113788427</name>
</gene>
<dbReference type="InterPro" id="IPR051167">
    <property type="entry name" value="Prolyl_oligopep/macrocyclase"/>
</dbReference>
<dbReference type="FunFam" id="3.40.50.1820:FF:000005">
    <property type="entry name" value="Prolyl endopeptidase"/>
    <property type="match status" value="1"/>
</dbReference>
<dbReference type="InterPro" id="IPR001375">
    <property type="entry name" value="Peptidase_S9_cat"/>
</dbReference>
<evidence type="ECO:0000256" key="7">
    <source>
        <dbReference type="RuleBase" id="RU368024"/>
    </source>
</evidence>
<dbReference type="PANTHER" id="PTHR42881:SF2">
    <property type="entry name" value="PROLYL ENDOPEPTIDASE"/>
    <property type="match status" value="1"/>
</dbReference>
<dbReference type="Gene3D" id="3.40.50.1820">
    <property type="entry name" value="alpha/beta hydrolase"/>
    <property type="match status" value="1"/>
</dbReference>
<dbReference type="InterPro" id="IPR029058">
    <property type="entry name" value="AB_hydrolase_fold"/>
</dbReference>
<dbReference type="PANTHER" id="PTHR42881">
    <property type="entry name" value="PROLYL ENDOPEPTIDASE"/>
    <property type="match status" value="1"/>
</dbReference>
<evidence type="ECO:0000256" key="2">
    <source>
        <dbReference type="ARBA" id="ARBA00005228"/>
    </source>
</evidence>
<keyword evidence="4 7" id="KW-0645">Protease</keyword>
<dbReference type="KEGG" id="dpte:113788427"/>
<name>A0A6P6XP71_DERPT</name>
<evidence type="ECO:0000313" key="11">
    <source>
        <dbReference type="RefSeq" id="XP_027193679.1"/>
    </source>
</evidence>
<accession>A0A6P6XP71</accession>
<keyword evidence="5 7" id="KW-0378">Hydrolase</keyword>
<dbReference type="InterPro" id="IPR023302">
    <property type="entry name" value="Pept_S9A_N"/>
</dbReference>
<dbReference type="InterPro" id="IPR002470">
    <property type="entry name" value="Peptidase_S9A"/>
</dbReference>
<organism evidence="10 11">
    <name type="scientific">Dermatophagoides pteronyssinus</name>
    <name type="common">European house dust mite</name>
    <dbReference type="NCBI Taxonomy" id="6956"/>
    <lineage>
        <taxon>Eukaryota</taxon>
        <taxon>Metazoa</taxon>
        <taxon>Ecdysozoa</taxon>
        <taxon>Arthropoda</taxon>
        <taxon>Chelicerata</taxon>
        <taxon>Arachnida</taxon>
        <taxon>Acari</taxon>
        <taxon>Acariformes</taxon>
        <taxon>Sarcoptiformes</taxon>
        <taxon>Astigmata</taxon>
        <taxon>Psoroptidia</taxon>
        <taxon>Analgoidea</taxon>
        <taxon>Pyroglyphidae</taxon>
        <taxon>Dermatophagoidinae</taxon>
        <taxon>Dermatophagoides</taxon>
    </lineage>
</organism>
<dbReference type="OrthoDB" id="248387at2759"/>
<evidence type="ECO:0000256" key="6">
    <source>
        <dbReference type="ARBA" id="ARBA00022825"/>
    </source>
</evidence>
<evidence type="ECO:0000256" key="1">
    <source>
        <dbReference type="ARBA" id="ARBA00001070"/>
    </source>
</evidence>
<comment type="similarity">
    <text evidence="2 7">Belongs to the peptidase S9A family.</text>
</comment>
<dbReference type="OMA" id="LDPWFSH"/>
<dbReference type="Gene3D" id="2.130.10.120">
    <property type="entry name" value="Prolyl oligopeptidase, N-terminal domain"/>
    <property type="match status" value="1"/>
</dbReference>
<evidence type="ECO:0000313" key="10">
    <source>
        <dbReference type="Proteomes" id="UP000515146"/>
    </source>
</evidence>
<protein>
    <recommendedName>
        <fullName evidence="3 7">Prolyl endopeptidase</fullName>
        <ecNumber evidence="7">3.4.21.-</ecNumber>
    </recommendedName>
</protein>
<comment type="catalytic activity">
    <reaction evidence="1">
        <text>Hydrolysis of Pro-|-Xaa &gt;&gt; Ala-|-Xaa in oligopeptides.</text>
        <dbReference type="EC" id="3.4.21.26"/>
    </reaction>
</comment>
<dbReference type="RefSeq" id="XP_027193679.1">
    <property type="nucleotide sequence ID" value="XM_027337878.1"/>
</dbReference>
<dbReference type="GO" id="GO:0006508">
    <property type="term" value="P:proteolysis"/>
    <property type="evidence" value="ECO:0007669"/>
    <property type="project" value="UniProtKB-KW"/>
</dbReference>
<evidence type="ECO:0000256" key="5">
    <source>
        <dbReference type="ARBA" id="ARBA00022801"/>
    </source>
</evidence>
<evidence type="ECO:0000256" key="3">
    <source>
        <dbReference type="ARBA" id="ARBA00016310"/>
    </source>
</evidence>
<dbReference type="PROSITE" id="PS00708">
    <property type="entry name" value="PRO_ENDOPEP_SER"/>
    <property type="match status" value="1"/>
</dbReference>
<evidence type="ECO:0000259" key="9">
    <source>
        <dbReference type="Pfam" id="PF02897"/>
    </source>
</evidence>
<dbReference type="Pfam" id="PF02897">
    <property type="entry name" value="Peptidase_S9_N"/>
    <property type="match status" value="1"/>
</dbReference>
<dbReference type="Proteomes" id="UP000515146">
    <property type="component" value="Unplaced"/>
</dbReference>
<dbReference type="FunCoup" id="A0A6P6XP71">
    <property type="interactions" value="1129"/>
</dbReference>
<sequence>MIKSFNGVCNRLGNFVSKFQNQSRLLSFRIQTQTKTMSTERGPFVYPDVNRLSNVEDEYFGQKISDPYRWLEKADSDETARFVEEQNRISSKYIQSCQYRDRIIERLTDLFEYPRYGCPYRRGDNYFMEMNTGLQNQSVLYIMRGSSDAKPEIFFDPNSLSEDGTVSLSPYICAFSDDGKWWSYGLQKSGSDWSSIRIRNVDTGKDLDEELIKVKFSNISWTKDNKGFFYSYFPDRNDQCDGQETTECTFQKLYYHRLNQPQSSDILIYETPDHPRYRFKTCVSDCGNYLHLFINHSCEYNLWYYHQFSDPKNPKIDGRLEFEPIITEYESDYHYITNDGPIHYIHTNHHAPKFHVIKIDLSNESTRLESNWIDLIKEHSKDVLDSIQVVRNNILVCHYLSDVVSRIELRKLSDGSLIKNISIPVGTVSAITAKRKHDELFFLFTSFLVPSSSYHLKFTATTDDNGDISQDEPKCFRESVPKNFDPTKFVTKQIFYESKDGTRVPMFIVHKNGLEMNGNHPCLLYGYGGFNIPVQPYFSVARLIPLDNMNCVFALANIRGGGEYGEQWHDDGKLLLKQNCFNDFIAAAEYLVKEKYTSPKRIIIQGGSNGGLLVAAVSNQRPDLFGCTICHVGVLDMLRYHKFTIGHAWISEYGSPDDNDNGEKHYRNLISYSPLHTIPTMVDHYPATLLLTADHDDRVVPLHSFKFISELQYRLGKRLPSIPLMIRIDTKAGHGFGKPTKKIIEEVADIYSFILNSLSLDYVD</sequence>
<keyword evidence="6 7" id="KW-0720">Serine protease</keyword>
<reference evidence="11" key="1">
    <citation type="submission" date="2025-08" db="UniProtKB">
        <authorList>
            <consortium name="RefSeq"/>
        </authorList>
    </citation>
    <scope>IDENTIFICATION</scope>
    <source>
        <strain evidence="11">Airmid</strain>
    </source>
</reference>